<dbReference type="Pfam" id="PF20266">
    <property type="entry name" value="Mab-21_C"/>
    <property type="match status" value="1"/>
</dbReference>
<evidence type="ECO:0000313" key="2">
    <source>
        <dbReference type="EMBL" id="KAF7263644.1"/>
    </source>
</evidence>
<dbReference type="AlphaFoldDB" id="A0A834HLS6"/>
<comment type="caution">
    <text evidence="2">The sequence shown here is derived from an EMBL/GenBank/DDBJ whole genome shotgun (WGS) entry which is preliminary data.</text>
</comment>
<feature type="domain" description="Mab-21-like HhH/H2TH-like" evidence="1">
    <location>
        <begin position="5"/>
        <end position="61"/>
    </location>
</feature>
<keyword evidence="3" id="KW-1185">Reference proteome</keyword>
<sequence length="340" mass="40165">TLVFREAENNYNNWPEHRLGTKCMDVFAKFSQALMTRTFPDYFIRKKNLFKNGSRTHFERANEVFHQVLQSPLPMILRVLRNIRYTSGSYYPPLDYTTLMSILYRNDWESDNIFNVIAQDDGVSMTSKMTSKGGVVFNDAEKQLKYAKHRREKQRIINKMKKRVDSTKLTSYSIKTVRRDSVDSIKDDWVCERTFHRQKKIALLKFFIRNFLDIAKVSSKIGTKRQTLFYIKQAGYLVRILGEENELFKDEVNEIADEVKLREQECILNMTENMEKYGVEDEILKKVESQTTDDASMDDVHQEVHQQIRLQRINLRTLNRAYTEKIYSDLNASDDLDPET</sequence>
<evidence type="ECO:0000259" key="1">
    <source>
        <dbReference type="Pfam" id="PF20266"/>
    </source>
</evidence>
<proteinExistence type="predicted"/>
<dbReference type="Proteomes" id="UP000625711">
    <property type="component" value="Unassembled WGS sequence"/>
</dbReference>
<accession>A0A834HLS6</accession>
<dbReference type="Gene3D" id="1.10.1410.40">
    <property type="match status" value="1"/>
</dbReference>
<name>A0A834HLS6_RHYFE</name>
<evidence type="ECO:0000313" key="3">
    <source>
        <dbReference type="Proteomes" id="UP000625711"/>
    </source>
</evidence>
<organism evidence="2 3">
    <name type="scientific">Rhynchophorus ferrugineus</name>
    <name type="common">Red palm weevil</name>
    <name type="synonym">Curculio ferrugineus</name>
    <dbReference type="NCBI Taxonomy" id="354439"/>
    <lineage>
        <taxon>Eukaryota</taxon>
        <taxon>Metazoa</taxon>
        <taxon>Ecdysozoa</taxon>
        <taxon>Arthropoda</taxon>
        <taxon>Hexapoda</taxon>
        <taxon>Insecta</taxon>
        <taxon>Pterygota</taxon>
        <taxon>Neoptera</taxon>
        <taxon>Endopterygota</taxon>
        <taxon>Coleoptera</taxon>
        <taxon>Polyphaga</taxon>
        <taxon>Cucujiformia</taxon>
        <taxon>Curculionidae</taxon>
        <taxon>Dryophthorinae</taxon>
        <taxon>Rhynchophorus</taxon>
    </lineage>
</organism>
<dbReference type="EMBL" id="JAACXV010020209">
    <property type="protein sequence ID" value="KAF7263644.1"/>
    <property type="molecule type" value="Genomic_DNA"/>
</dbReference>
<reference evidence="2" key="1">
    <citation type="submission" date="2020-08" db="EMBL/GenBank/DDBJ databases">
        <title>Genome sequencing and assembly of the red palm weevil Rhynchophorus ferrugineus.</title>
        <authorList>
            <person name="Dias G.B."/>
            <person name="Bergman C.M."/>
            <person name="Manee M."/>
        </authorList>
    </citation>
    <scope>NUCLEOTIDE SEQUENCE</scope>
    <source>
        <strain evidence="2">AA-2017</strain>
        <tissue evidence="2">Whole larva</tissue>
    </source>
</reference>
<dbReference type="InterPro" id="IPR046906">
    <property type="entry name" value="Mab-21_HhH/H2TH-like"/>
</dbReference>
<dbReference type="OrthoDB" id="6112914at2759"/>
<feature type="non-terminal residue" evidence="2">
    <location>
        <position position="340"/>
    </location>
</feature>
<gene>
    <name evidence="2" type="ORF">GWI33_001531</name>
</gene>
<protein>
    <recommendedName>
        <fullName evidence="1">Mab-21-like HhH/H2TH-like domain-containing protein</fullName>
    </recommendedName>
</protein>